<protein>
    <submittedName>
        <fullName evidence="1">Uncharacterized protein</fullName>
    </submittedName>
</protein>
<evidence type="ECO:0000313" key="2">
    <source>
        <dbReference type="Proteomes" id="UP000284095"/>
    </source>
</evidence>
<evidence type="ECO:0000313" key="1">
    <source>
        <dbReference type="EMBL" id="RHG28069.1"/>
    </source>
</evidence>
<sequence length="80" mass="8766">MGTGISGFFCVPGGIYAYEHNYNTEKGYTVPKNTTIGKCTDDDSELIYPNTNFLKFFPADEMLGDIIGKNSGLFLDLAVN</sequence>
<organism evidence="1 2">
    <name type="scientific">Dorea longicatena</name>
    <dbReference type="NCBI Taxonomy" id="88431"/>
    <lineage>
        <taxon>Bacteria</taxon>
        <taxon>Bacillati</taxon>
        <taxon>Bacillota</taxon>
        <taxon>Clostridia</taxon>
        <taxon>Lachnospirales</taxon>
        <taxon>Lachnospiraceae</taxon>
        <taxon>Dorea</taxon>
    </lineage>
</organism>
<accession>A0A414T1P9</accession>
<name>A0A414T1P9_9FIRM</name>
<gene>
    <name evidence="1" type="ORF">DW265_02715</name>
</gene>
<dbReference type="Proteomes" id="UP000284095">
    <property type="component" value="Unassembled WGS sequence"/>
</dbReference>
<comment type="caution">
    <text evidence="1">The sequence shown here is derived from an EMBL/GenBank/DDBJ whole genome shotgun (WGS) entry which is preliminary data.</text>
</comment>
<proteinExistence type="predicted"/>
<dbReference type="AlphaFoldDB" id="A0A414T1P9"/>
<dbReference type="EMBL" id="QRIC01000003">
    <property type="protein sequence ID" value="RHG28069.1"/>
    <property type="molecule type" value="Genomic_DNA"/>
</dbReference>
<keyword evidence="2" id="KW-1185">Reference proteome</keyword>
<reference evidence="1 2" key="1">
    <citation type="submission" date="2018-08" db="EMBL/GenBank/DDBJ databases">
        <title>A genome reference for cultivated species of the human gut microbiota.</title>
        <authorList>
            <person name="Zou Y."/>
            <person name="Xue W."/>
            <person name="Luo G."/>
        </authorList>
    </citation>
    <scope>NUCLEOTIDE SEQUENCE [LARGE SCALE GENOMIC DNA]</scope>
    <source>
        <strain evidence="1 2">AM22-22</strain>
    </source>
</reference>